<feature type="binding site" evidence="2">
    <location>
        <position position="254"/>
    </location>
    <ligand>
        <name>substrate</name>
    </ligand>
</feature>
<keyword evidence="3" id="KW-0624">Polysaccharide degradation</keyword>
<dbReference type="GO" id="GO:0030245">
    <property type="term" value="P:cellulose catabolic process"/>
    <property type="evidence" value="ECO:0007669"/>
    <property type="project" value="UniProtKB-KW"/>
</dbReference>
<keyword evidence="3" id="KW-0326">Glycosidase</keyword>
<dbReference type="InterPro" id="IPR036434">
    <property type="entry name" value="Beta_cellobiohydrolase_sf"/>
</dbReference>
<feature type="active site" description="Proton acceptor" evidence="1">
    <location>
        <position position="333"/>
    </location>
</feature>
<dbReference type="STRING" id="76728.AQ490_22775"/>
<dbReference type="AlphaFoldDB" id="A0A0T6LS45"/>
<dbReference type="OrthoDB" id="309899at2"/>
<feature type="binding site" evidence="2">
    <location>
        <position position="327"/>
    </location>
    <ligand>
        <name>substrate</name>
    </ligand>
</feature>
<dbReference type="PANTHER" id="PTHR34876:SF4">
    <property type="entry name" value="1,4-BETA-D-GLUCAN CELLOBIOHYDROLASE C-RELATED"/>
    <property type="match status" value="1"/>
</dbReference>
<feature type="binding site" evidence="2">
    <location>
        <position position="105"/>
    </location>
    <ligand>
        <name>substrate</name>
    </ligand>
</feature>
<dbReference type="PRINTS" id="PR00733">
    <property type="entry name" value="GLHYDRLASE6"/>
</dbReference>
<dbReference type="eggNOG" id="COG5297">
    <property type="taxonomic scope" value="Bacteria"/>
</dbReference>
<feature type="binding site" evidence="2">
    <location>
        <position position="299"/>
    </location>
    <ligand>
        <name>substrate</name>
    </ligand>
</feature>
<feature type="active site" description="Proton donor" evidence="1">
    <location>
        <position position="180"/>
    </location>
</feature>
<proteinExistence type="inferred from homology"/>
<dbReference type="SUPFAM" id="SSF51989">
    <property type="entry name" value="Glycosyl hydrolases family 6, cellulases"/>
    <property type="match status" value="1"/>
</dbReference>
<dbReference type="Pfam" id="PF01341">
    <property type="entry name" value="Glyco_hydro_6"/>
    <property type="match status" value="1"/>
</dbReference>
<dbReference type="EMBL" id="LLZU01000017">
    <property type="protein sequence ID" value="KRV48951.1"/>
    <property type="molecule type" value="Genomic_DNA"/>
</dbReference>
<feature type="compositionally biased region" description="Low complexity" evidence="4">
    <location>
        <begin position="18"/>
        <end position="29"/>
    </location>
</feature>
<reference evidence="5 6" key="1">
    <citation type="submission" date="2015-10" db="EMBL/GenBank/DDBJ databases">
        <title>Draft genome sequence of pyrrolomycin-producing Streptomyces vitaminophilus.</title>
        <authorList>
            <person name="Graham D.E."/>
            <person name="Mahan K.M."/>
            <person name="Klingeman D.M."/>
            <person name="Hettich R.L."/>
            <person name="Parry R.J."/>
        </authorList>
    </citation>
    <scope>NUCLEOTIDE SEQUENCE [LARGE SCALE GENOMIC DNA]</scope>
    <source>
        <strain evidence="5 6">ATCC 31673</strain>
    </source>
</reference>
<dbReference type="PIRSF" id="PIRSF001100">
    <property type="entry name" value="Beta_cellobiohydrolase"/>
    <property type="match status" value="1"/>
</dbReference>
<organism evidence="5 6">
    <name type="scientific">Wenjunlia vitaminophila</name>
    <name type="common">Streptomyces vitaminophilus</name>
    <dbReference type="NCBI Taxonomy" id="76728"/>
    <lineage>
        <taxon>Bacteria</taxon>
        <taxon>Bacillati</taxon>
        <taxon>Actinomycetota</taxon>
        <taxon>Actinomycetes</taxon>
        <taxon>Kitasatosporales</taxon>
        <taxon>Streptomycetaceae</taxon>
        <taxon>Wenjunlia</taxon>
    </lineage>
</organism>
<gene>
    <name evidence="5" type="ORF">AQ490_22775</name>
</gene>
<feature type="compositionally biased region" description="Basic and acidic residues" evidence="4">
    <location>
        <begin position="47"/>
        <end position="63"/>
    </location>
</feature>
<comment type="similarity">
    <text evidence="3">Belongs to the glycosyl hydrolase family 6.</text>
</comment>
<evidence type="ECO:0000313" key="5">
    <source>
        <dbReference type="EMBL" id="KRV48951.1"/>
    </source>
</evidence>
<evidence type="ECO:0000256" key="1">
    <source>
        <dbReference type="PIRSR" id="PIRSR001100-1"/>
    </source>
</evidence>
<protein>
    <recommendedName>
        <fullName evidence="3">Glucanase</fullName>
        <ecNumber evidence="3">3.2.1.-</ecNumber>
    </recommendedName>
</protein>
<evidence type="ECO:0000256" key="4">
    <source>
        <dbReference type="SAM" id="MobiDB-lite"/>
    </source>
</evidence>
<dbReference type="GO" id="GO:0004553">
    <property type="term" value="F:hydrolase activity, hydrolyzing O-glycosyl compounds"/>
    <property type="evidence" value="ECO:0007669"/>
    <property type="project" value="InterPro"/>
</dbReference>
<dbReference type="Gene3D" id="3.20.20.40">
    <property type="entry name" value="1, 4-beta cellobiohydrolase"/>
    <property type="match status" value="1"/>
</dbReference>
<keyword evidence="3" id="KW-0136">Cellulose degradation</keyword>
<evidence type="ECO:0000313" key="6">
    <source>
        <dbReference type="Proteomes" id="UP000050867"/>
    </source>
</evidence>
<dbReference type="PROSITE" id="PS51257">
    <property type="entry name" value="PROKAR_LIPOPROTEIN"/>
    <property type="match status" value="1"/>
</dbReference>
<evidence type="ECO:0000256" key="3">
    <source>
        <dbReference type="RuleBase" id="RU361186"/>
    </source>
</evidence>
<feature type="binding site" evidence="2">
    <location>
        <position position="226"/>
    </location>
    <ligand>
        <name>substrate</name>
    </ligand>
</feature>
<sequence length="359" mass="38036">MRIRVLAVAVALGVAVGCSSPDGGPSRQGEGSGGPPHVSGSTGHPGEPGERGRPMDGGERSGHEGPYWVNPHSGAAAQARDWERAGRAEDARLIRRISEQPVAEWLGDDPDGARRQAETITSAASREGRRALFVAYNIPHRDCGRYSTGGAPDGAAYQRWIDAVVQGLGDRAATVVLEPDAVPHLVDGCTPPELHQERYDLLSYAVRRLTELPGTTVYLDAGNATWIKNVGALADALRRAGIGQADGFALNVANFQTTEASREFGHQLSGALGGARFVIDTSRNGKGPMEGGGGRREDWCNPPGRALGRPPTTDTGDPLVDAYLWIKQPGDSDGECRGGPPAGQWWPDYALTLARNAEQ</sequence>
<keyword evidence="3" id="KW-0119">Carbohydrate metabolism</keyword>
<dbReference type="InterPro" id="IPR016288">
    <property type="entry name" value="Beta_cellobiohydrolase"/>
</dbReference>
<dbReference type="Proteomes" id="UP000050867">
    <property type="component" value="Unassembled WGS sequence"/>
</dbReference>
<keyword evidence="6" id="KW-1185">Reference proteome</keyword>
<keyword evidence="3" id="KW-0378">Hydrolase</keyword>
<accession>A0A0T6LS45</accession>
<dbReference type="PANTHER" id="PTHR34876">
    <property type="match status" value="1"/>
</dbReference>
<comment type="caution">
    <text evidence="5">The sequence shown here is derived from an EMBL/GenBank/DDBJ whole genome shotgun (WGS) entry which is preliminary data.</text>
</comment>
<feature type="region of interest" description="Disordered" evidence="4">
    <location>
        <begin position="18"/>
        <end position="83"/>
    </location>
</feature>
<dbReference type="EC" id="3.2.1.-" evidence="3"/>
<name>A0A0T6LS45_WENVI</name>
<evidence type="ECO:0000256" key="2">
    <source>
        <dbReference type="PIRSR" id="PIRSR001100-2"/>
    </source>
</evidence>